<dbReference type="PANTHER" id="PTHR31051">
    <property type="entry name" value="PROTEASOME ASSEMBLY CHAPERONE 3"/>
    <property type="match status" value="1"/>
</dbReference>
<dbReference type="Proteomes" id="UP000092445">
    <property type="component" value="Unassembled WGS sequence"/>
</dbReference>
<dbReference type="EnsemblMetazoa" id="GPAI022125-RA">
    <property type="protein sequence ID" value="GPAI022125-PA"/>
    <property type="gene ID" value="GPAI022125"/>
</dbReference>
<accession>A0A1A9ZQR5</accession>
<dbReference type="AlphaFoldDB" id="A0A1A9ZQR5"/>
<dbReference type="STRING" id="7398.A0A1A9ZQR5"/>
<proteinExistence type="predicted"/>
<organism evidence="1 2">
    <name type="scientific">Glossina pallidipes</name>
    <name type="common">Tsetse fly</name>
    <dbReference type="NCBI Taxonomy" id="7398"/>
    <lineage>
        <taxon>Eukaryota</taxon>
        <taxon>Metazoa</taxon>
        <taxon>Ecdysozoa</taxon>
        <taxon>Arthropoda</taxon>
        <taxon>Hexapoda</taxon>
        <taxon>Insecta</taxon>
        <taxon>Pterygota</taxon>
        <taxon>Neoptera</taxon>
        <taxon>Endopterygota</taxon>
        <taxon>Diptera</taxon>
        <taxon>Brachycera</taxon>
        <taxon>Muscomorpha</taxon>
        <taxon>Hippoboscoidea</taxon>
        <taxon>Glossinidae</taxon>
        <taxon>Glossina</taxon>
    </lineage>
</organism>
<reference evidence="2" key="1">
    <citation type="submission" date="2014-03" db="EMBL/GenBank/DDBJ databases">
        <authorList>
            <person name="Aksoy S."/>
            <person name="Warren W."/>
            <person name="Wilson R.K."/>
        </authorList>
    </citation>
    <scope>NUCLEOTIDE SEQUENCE [LARGE SCALE GENOMIC DNA]</scope>
    <source>
        <strain evidence="2">IAEA</strain>
    </source>
</reference>
<dbReference type="Gene3D" id="3.30.230.90">
    <property type="match status" value="1"/>
</dbReference>
<sequence>MCFSNEKSIGFSAQFSKSINDIPTEFVFQAFANKWFVLITQHGRVANLYAVKFDLQRNEGIPLTIQGPINNPQLHVSVPITIHCAFGADKDEIRSGIQYLVNKSKLNLCPQEFVISLGLKEINGSNLSEVAKILDEIIT</sequence>
<dbReference type="PANTHER" id="PTHR31051:SF1">
    <property type="entry name" value="PROTEASOME ASSEMBLY CHAPERONE 3"/>
    <property type="match status" value="1"/>
</dbReference>
<dbReference type="GO" id="GO:0043248">
    <property type="term" value="P:proteasome assembly"/>
    <property type="evidence" value="ECO:0007669"/>
    <property type="project" value="InterPro"/>
</dbReference>
<dbReference type="InterPro" id="IPR053720">
    <property type="entry name" value="Psm_Assembly_Chaperone"/>
</dbReference>
<protein>
    <submittedName>
        <fullName evidence="1">Uncharacterized protein</fullName>
    </submittedName>
</protein>
<dbReference type="Pfam" id="PF10178">
    <property type="entry name" value="PAC3"/>
    <property type="match status" value="1"/>
</dbReference>
<keyword evidence="2" id="KW-1185">Reference proteome</keyword>
<reference evidence="1" key="2">
    <citation type="submission" date="2020-05" db="UniProtKB">
        <authorList>
            <consortium name="EnsemblMetazoa"/>
        </authorList>
    </citation>
    <scope>IDENTIFICATION</scope>
    <source>
        <strain evidence="1">IAEA</strain>
    </source>
</reference>
<dbReference type="InterPro" id="IPR018788">
    <property type="entry name" value="Proteasome_assmbl_chp_3"/>
</dbReference>
<evidence type="ECO:0000313" key="2">
    <source>
        <dbReference type="Proteomes" id="UP000092445"/>
    </source>
</evidence>
<evidence type="ECO:0000313" key="1">
    <source>
        <dbReference type="EnsemblMetazoa" id="GPAI022125-PA"/>
    </source>
</evidence>
<name>A0A1A9ZQR5_GLOPL</name>
<dbReference type="VEuPathDB" id="VectorBase:GPAI022125"/>